<evidence type="ECO:0000256" key="8">
    <source>
        <dbReference type="SAM" id="Phobius"/>
    </source>
</evidence>
<dbReference type="Pfam" id="PF00893">
    <property type="entry name" value="Multi_Drug_Res"/>
    <property type="match status" value="1"/>
</dbReference>
<evidence type="ECO:0000256" key="6">
    <source>
        <dbReference type="ARBA" id="ARBA00023136"/>
    </source>
</evidence>
<feature type="transmembrane region" description="Helical" evidence="8">
    <location>
        <begin position="31"/>
        <end position="50"/>
    </location>
</feature>
<dbReference type="Gene3D" id="1.10.3730.20">
    <property type="match status" value="1"/>
</dbReference>
<dbReference type="AlphaFoldDB" id="W4VJ66"/>
<accession>W4VJ66</accession>
<dbReference type="InterPro" id="IPR037185">
    <property type="entry name" value="EmrE-like"/>
</dbReference>
<name>W4VJ66_9BACI</name>
<feature type="transmembrane region" description="Helical" evidence="8">
    <location>
        <begin position="88"/>
        <end position="104"/>
    </location>
</feature>
<dbReference type="eggNOG" id="COG2076">
    <property type="taxonomic scope" value="Bacteria"/>
</dbReference>
<evidence type="ECO:0000256" key="1">
    <source>
        <dbReference type="ARBA" id="ARBA00004651"/>
    </source>
</evidence>
<feature type="transmembrane region" description="Helical" evidence="8">
    <location>
        <begin position="56"/>
        <end position="76"/>
    </location>
</feature>
<protein>
    <submittedName>
        <fullName evidence="9">Quaternary ammonium compound-resistance protein SugE</fullName>
    </submittedName>
</protein>
<keyword evidence="2" id="KW-0813">Transport</keyword>
<reference evidence="9 10" key="1">
    <citation type="journal article" date="2014" name="Genome Announc.">
        <title>Draft Genome Sequence of the Boron-Tolerant and Moderately Halotolerant Bacterium Gracilibacillus boraciitolerans JCM 21714T.</title>
        <authorList>
            <person name="Ahmed I."/>
            <person name="Oshima K."/>
            <person name="Suda W."/>
            <person name="Kitamura K."/>
            <person name="Iida T."/>
            <person name="Ohmori Y."/>
            <person name="Fujiwara T."/>
            <person name="Hattori M."/>
            <person name="Ohkuma M."/>
        </authorList>
    </citation>
    <scope>NUCLEOTIDE SEQUENCE [LARGE SCALE GENOMIC DNA]</scope>
    <source>
        <strain evidence="9 10">JCM 21714</strain>
    </source>
</reference>
<evidence type="ECO:0000313" key="9">
    <source>
        <dbReference type="EMBL" id="GAE93420.1"/>
    </source>
</evidence>
<keyword evidence="10" id="KW-1185">Reference proteome</keyword>
<keyword evidence="3" id="KW-1003">Cell membrane</keyword>
<dbReference type="EMBL" id="BAVS01000012">
    <property type="protein sequence ID" value="GAE93420.1"/>
    <property type="molecule type" value="Genomic_DNA"/>
</dbReference>
<dbReference type="FunFam" id="1.10.3730.20:FF:000001">
    <property type="entry name" value="Quaternary ammonium compound resistance transporter SugE"/>
    <property type="match status" value="1"/>
</dbReference>
<proteinExistence type="inferred from homology"/>
<dbReference type="SUPFAM" id="SSF103481">
    <property type="entry name" value="Multidrug resistance efflux transporter EmrE"/>
    <property type="match status" value="1"/>
</dbReference>
<dbReference type="OrthoDB" id="21828at2"/>
<evidence type="ECO:0000256" key="5">
    <source>
        <dbReference type="ARBA" id="ARBA00022989"/>
    </source>
</evidence>
<evidence type="ECO:0000256" key="3">
    <source>
        <dbReference type="ARBA" id="ARBA00022475"/>
    </source>
</evidence>
<dbReference type="InterPro" id="IPR000390">
    <property type="entry name" value="Small_drug/metabolite_transptr"/>
</dbReference>
<dbReference type="InterPro" id="IPR045324">
    <property type="entry name" value="Small_multidrug_res"/>
</dbReference>
<dbReference type="GO" id="GO:0022857">
    <property type="term" value="F:transmembrane transporter activity"/>
    <property type="evidence" value="ECO:0007669"/>
    <property type="project" value="InterPro"/>
</dbReference>
<feature type="transmembrane region" description="Helical" evidence="8">
    <location>
        <begin position="6"/>
        <end position="24"/>
    </location>
</feature>
<dbReference type="STRING" id="1298598.JCM21714_2500"/>
<keyword evidence="5 8" id="KW-1133">Transmembrane helix</keyword>
<evidence type="ECO:0000256" key="7">
    <source>
        <dbReference type="RuleBase" id="RU003942"/>
    </source>
</evidence>
<comment type="subcellular location">
    <subcellularLocation>
        <location evidence="1 7">Cell membrane</location>
        <topology evidence="1 7">Multi-pass membrane protein</topology>
    </subcellularLocation>
</comment>
<dbReference type="Proteomes" id="UP000019102">
    <property type="component" value="Unassembled WGS sequence"/>
</dbReference>
<evidence type="ECO:0000313" key="10">
    <source>
        <dbReference type="Proteomes" id="UP000019102"/>
    </source>
</evidence>
<keyword evidence="6 8" id="KW-0472">Membrane</keyword>
<dbReference type="GO" id="GO:0005886">
    <property type="term" value="C:plasma membrane"/>
    <property type="evidence" value="ECO:0007669"/>
    <property type="project" value="UniProtKB-SubCell"/>
</dbReference>
<dbReference type="RefSeq" id="WP_035723681.1">
    <property type="nucleotide sequence ID" value="NZ_BAVS01000012.1"/>
</dbReference>
<comment type="similarity">
    <text evidence="7">Belongs to the drug/metabolite transporter (DMT) superfamily. Small multidrug resistance (SMR) (TC 2.A.7.1) family.</text>
</comment>
<keyword evidence="4 7" id="KW-0812">Transmembrane</keyword>
<dbReference type="PANTHER" id="PTHR30561:SF0">
    <property type="entry name" value="GUANIDINIUM EXPORTER"/>
    <property type="match status" value="1"/>
</dbReference>
<dbReference type="PANTHER" id="PTHR30561">
    <property type="entry name" value="SMR FAMILY PROTON-DEPENDENT DRUG EFFLUX TRANSPORTER SUGE"/>
    <property type="match status" value="1"/>
</dbReference>
<gene>
    <name evidence="9" type="ORF">JCM21714_2500</name>
</gene>
<sequence>MEWIILVVAGLFEMFAVMMMNQWHHTKTKESLLLMIASFAVSFICLAVALETLPMSLAYAIWTGIGAAGGGALIGIMIYNEPKNAKRIFFLSLIIIAVIGLKVLD</sequence>
<evidence type="ECO:0000256" key="4">
    <source>
        <dbReference type="ARBA" id="ARBA00022692"/>
    </source>
</evidence>
<organism evidence="9 10">
    <name type="scientific">Gracilibacillus boraciitolerans JCM 21714</name>
    <dbReference type="NCBI Taxonomy" id="1298598"/>
    <lineage>
        <taxon>Bacteria</taxon>
        <taxon>Bacillati</taxon>
        <taxon>Bacillota</taxon>
        <taxon>Bacilli</taxon>
        <taxon>Bacillales</taxon>
        <taxon>Bacillaceae</taxon>
        <taxon>Gracilibacillus</taxon>
    </lineage>
</organism>
<evidence type="ECO:0000256" key="2">
    <source>
        <dbReference type="ARBA" id="ARBA00022448"/>
    </source>
</evidence>
<comment type="caution">
    <text evidence="9">The sequence shown here is derived from an EMBL/GenBank/DDBJ whole genome shotgun (WGS) entry which is preliminary data.</text>
</comment>